<evidence type="ECO:0008006" key="3">
    <source>
        <dbReference type="Google" id="ProtNLM"/>
    </source>
</evidence>
<keyword evidence="2" id="KW-1185">Reference proteome</keyword>
<dbReference type="Proteomes" id="UP000812013">
    <property type="component" value="Unassembled WGS sequence"/>
</dbReference>
<reference evidence="1 2" key="1">
    <citation type="submission" date="2019-12" db="EMBL/GenBank/DDBJ databases">
        <title>Genome sequence of Streptomyces bambusae.</title>
        <authorList>
            <person name="Bansal K."/>
            <person name="Choksket S."/>
            <person name="Korpole S."/>
            <person name="Patil P.B."/>
        </authorList>
    </citation>
    <scope>NUCLEOTIDE SEQUENCE [LARGE SCALE GENOMIC DNA]</scope>
    <source>
        <strain evidence="1 2">SK60</strain>
    </source>
</reference>
<protein>
    <recommendedName>
        <fullName evidence="3">MMPL family transporter</fullName>
    </recommendedName>
</protein>
<evidence type="ECO:0000313" key="1">
    <source>
        <dbReference type="EMBL" id="MBW5486920.1"/>
    </source>
</evidence>
<dbReference type="EMBL" id="WTFF01000531">
    <property type="protein sequence ID" value="MBW5486920.1"/>
    <property type="molecule type" value="Genomic_DNA"/>
</dbReference>
<feature type="non-terminal residue" evidence="1">
    <location>
        <position position="110"/>
    </location>
</feature>
<proteinExistence type="predicted"/>
<name>A0ABS6ZJY8_9ACTN</name>
<organism evidence="1 2">
    <name type="scientific">Streptomyces bambusae</name>
    <dbReference type="NCBI Taxonomy" id="1550616"/>
    <lineage>
        <taxon>Bacteria</taxon>
        <taxon>Bacillati</taxon>
        <taxon>Actinomycetota</taxon>
        <taxon>Actinomycetes</taxon>
        <taxon>Kitasatosporales</taxon>
        <taxon>Streptomycetaceae</taxon>
        <taxon>Streptomyces</taxon>
    </lineage>
</organism>
<evidence type="ECO:0000313" key="2">
    <source>
        <dbReference type="Proteomes" id="UP000812013"/>
    </source>
</evidence>
<accession>A0ABS6ZJY8</accession>
<gene>
    <name evidence="1" type="ORF">GPJ59_35090</name>
</gene>
<comment type="caution">
    <text evidence="1">The sequence shown here is derived from an EMBL/GenBank/DDBJ whole genome shotgun (WGS) entry which is preliminary data.</text>
</comment>
<sequence>MRRVTTRLGRICCRHHRLVLAVWVLLLGAGLAAVGPVLDRLDRQAWSVAPHESVRGHRVLDAARPYGVQIDAVVAGVAVDGPALRRELASARRDLAAVGGVHAVSAPAPV</sequence>